<gene>
    <name evidence="2" type="ORF">ENL21_05170</name>
</gene>
<dbReference type="Gene3D" id="3.40.630.30">
    <property type="match status" value="1"/>
</dbReference>
<dbReference type="Pfam" id="PF13508">
    <property type="entry name" value="Acetyltransf_7"/>
    <property type="match status" value="1"/>
</dbReference>
<dbReference type="PANTHER" id="PTHR43233">
    <property type="entry name" value="FAMILY N-ACETYLTRANSFERASE, PUTATIVE (AFU_ORTHOLOGUE AFUA_6G03350)-RELATED"/>
    <property type="match status" value="1"/>
</dbReference>
<feature type="domain" description="N-acetyltransferase" evidence="1">
    <location>
        <begin position="1"/>
        <end position="138"/>
    </location>
</feature>
<name>A0A7V5LIW7_CALAY</name>
<evidence type="ECO:0000259" key="1">
    <source>
        <dbReference type="PROSITE" id="PS51186"/>
    </source>
</evidence>
<dbReference type="InterPro" id="IPR000182">
    <property type="entry name" value="GNAT_dom"/>
</dbReference>
<evidence type="ECO:0000313" key="2">
    <source>
        <dbReference type="EMBL" id="HHE55152.1"/>
    </source>
</evidence>
<dbReference type="PANTHER" id="PTHR43233:SF1">
    <property type="entry name" value="FAMILY N-ACETYLTRANSFERASE, PUTATIVE (AFU_ORTHOLOGUE AFUA_6G03350)-RELATED"/>
    <property type="match status" value="1"/>
</dbReference>
<accession>A0A7V5LIW7</accession>
<organism evidence="2">
    <name type="scientific">Caldithrix abyssi</name>
    <dbReference type="NCBI Taxonomy" id="187145"/>
    <lineage>
        <taxon>Bacteria</taxon>
        <taxon>Pseudomonadati</taxon>
        <taxon>Calditrichota</taxon>
        <taxon>Calditrichia</taxon>
        <taxon>Calditrichales</taxon>
        <taxon>Calditrichaceae</taxon>
        <taxon>Caldithrix</taxon>
    </lineage>
</organism>
<proteinExistence type="predicted"/>
<comment type="caution">
    <text evidence="2">The sequence shown here is derived from an EMBL/GenBank/DDBJ whole genome shotgun (WGS) entry which is preliminary data.</text>
</comment>
<dbReference type="SUPFAM" id="SSF55729">
    <property type="entry name" value="Acyl-CoA N-acyltransferases (Nat)"/>
    <property type="match status" value="1"/>
</dbReference>
<reference evidence="2" key="1">
    <citation type="journal article" date="2020" name="mSystems">
        <title>Genome- and Community-Level Interaction Insights into Carbon Utilization and Element Cycling Functions of Hydrothermarchaeota in Hydrothermal Sediment.</title>
        <authorList>
            <person name="Zhou Z."/>
            <person name="Liu Y."/>
            <person name="Xu W."/>
            <person name="Pan J."/>
            <person name="Luo Z.H."/>
            <person name="Li M."/>
        </authorList>
    </citation>
    <scope>NUCLEOTIDE SEQUENCE [LARGE SCALE GENOMIC DNA]</scope>
    <source>
        <strain evidence="2">HyVt-76</strain>
    </source>
</reference>
<dbReference type="CDD" id="cd04301">
    <property type="entry name" value="NAT_SF"/>
    <property type="match status" value="1"/>
</dbReference>
<dbReference type="InterPro" id="IPR053144">
    <property type="entry name" value="Acetyltransferase_Butenolide"/>
</dbReference>
<dbReference type="GO" id="GO:0016747">
    <property type="term" value="F:acyltransferase activity, transferring groups other than amino-acyl groups"/>
    <property type="evidence" value="ECO:0007669"/>
    <property type="project" value="InterPro"/>
</dbReference>
<protein>
    <submittedName>
        <fullName evidence="2">N-acetyltransferase</fullName>
    </submittedName>
</protein>
<dbReference type="InterPro" id="IPR016181">
    <property type="entry name" value="Acyl_CoA_acyltransferase"/>
</dbReference>
<dbReference type="AlphaFoldDB" id="A0A7V5LIW7"/>
<dbReference type="Proteomes" id="UP000886111">
    <property type="component" value="Unassembled WGS sequence"/>
</dbReference>
<dbReference type="EMBL" id="DRTD01000380">
    <property type="protein sequence ID" value="HHE55152.1"/>
    <property type="molecule type" value="Genomic_DNA"/>
</dbReference>
<dbReference type="PROSITE" id="PS51186">
    <property type="entry name" value="GNAT"/>
    <property type="match status" value="1"/>
</dbReference>
<sequence length="138" mass="15948">MEIKRGDYWLTDQKEKMDLSVIHSLLTSVYWAEGRSFETVKLSVENSYCLALFHKTQQIGFARVITDYCTLAYLCDVFILPQFQGQGLGKWLIQNVLNSDRLKAVQKFMLATGDAHGLYAQFGFGRLKHPEIYMELKK</sequence>